<evidence type="ECO:0000256" key="1">
    <source>
        <dbReference type="SAM" id="Coils"/>
    </source>
</evidence>
<protein>
    <recommendedName>
        <fullName evidence="3">DUF5320 domain-containing protein</fullName>
    </recommendedName>
</protein>
<comment type="caution">
    <text evidence="2">The sequence shown here is derived from an EMBL/GenBank/DDBJ whole genome shotgun (WGS) entry which is preliminary data.</text>
</comment>
<accession>A0A7J2TL69</accession>
<gene>
    <name evidence="2" type="ORF">ENP88_07200</name>
</gene>
<keyword evidence="1" id="KW-0175">Coiled coil</keyword>
<evidence type="ECO:0000313" key="2">
    <source>
        <dbReference type="EMBL" id="HEH35904.1"/>
    </source>
</evidence>
<dbReference type="AlphaFoldDB" id="A0A7J2TL69"/>
<evidence type="ECO:0008006" key="3">
    <source>
        <dbReference type="Google" id="ProtNLM"/>
    </source>
</evidence>
<feature type="coiled-coil region" evidence="1">
    <location>
        <begin position="59"/>
        <end position="100"/>
    </location>
</feature>
<dbReference type="EMBL" id="DSLA01000112">
    <property type="protein sequence ID" value="HEH35904.1"/>
    <property type="molecule type" value="Genomic_DNA"/>
</dbReference>
<organism evidence="2">
    <name type="scientific">Archaeoglobus fulgidus</name>
    <dbReference type="NCBI Taxonomy" id="2234"/>
    <lineage>
        <taxon>Archaea</taxon>
        <taxon>Methanobacteriati</taxon>
        <taxon>Methanobacteriota</taxon>
        <taxon>Archaeoglobi</taxon>
        <taxon>Archaeoglobales</taxon>
        <taxon>Archaeoglobaceae</taxon>
        <taxon>Archaeoglobus</taxon>
    </lineage>
</organism>
<sequence>MPRRGRWWKAGKWPGFGPFSYLPPWKRPGWLFGRGICWTYLWSRLLPRAFRPGYPRTSSLSKDEEISALEEYKKELEDEKASIEEELKEVEKRLEELKRGRSE</sequence>
<name>A0A7J2TL69_ARCFL</name>
<proteinExistence type="predicted"/>
<reference evidence="2" key="1">
    <citation type="journal article" date="2020" name="mSystems">
        <title>Genome- and Community-Level Interaction Insights into Carbon Utilization and Element Cycling Functions of Hydrothermarchaeota in Hydrothermal Sediment.</title>
        <authorList>
            <person name="Zhou Z."/>
            <person name="Liu Y."/>
            <person name="Xu W."/>
            <person name="Pan J."/>
            <person name="Luo Z.H."/>
            <person name="Li M."/>
        </authorList>
    </citation>
    <scope>NUCLEOTIDE SEQUENCE [LARGE SCALE GENOMIC DNA]</scope>
    <source>
        <strain evidence="2">SpSt-26</strain>
    </source>
</reference>